<evidence type="ECO:0000313" key="1">
    <source>
        <dbReference type="EMBL" id="CAB4128185.1"/>
    </source>
</evidence>
<dbReference type="SUPFAM" id="SSF52540">
    <property type="entry name" value="P-loop containing nucleoside triphosphate hydrolases"/>
    <property type="match status" value="1"/>
</dbReference>
<dbReference type="EMBL" id="LR796233">
    <property type="protein sequence ID" value="CAB4128185.1"/>
    <property type="molecule type" value="Genomic_DNA"/>
</dbReference>
<gene>
    <name evidence="1" type="ORF">UFOVP112_11</name>
</gene>
<proteinExistence type="predicted"/>
<reference evidence="1" key="1">
    <citation type="submission" date="2020-04" db="EMBL/GenBank/DDBJ databases">
        <authorList>
            <person name="Chiriac C."/>
            <person name="Salcher M."/>
            <person name="Ghai R."/>
            <person name="Kavagutti S V."/>
        </authorList>
    </citation>
    <scope>NUCLEOTIDE SEQUENCE</scope>
</reference>
<dbReference type="InterPro" id="IPR027417">
    <property type="entry name" value="P-loop_NTPase"/>
</dbReference>
<organism evidence="1">
    <name type="scientific">uncultured Caudovirales phage</name>
    <dbReference type="NCBI Taxonomy" id="2100421"/>
    <lineage>
        <taxon>Viruses</taxon>
        <taxon>Duplodnaviria</taxon>
        <taxon>Heunggongvirae</taxon>
        <taxon>Uroviricota</taxon>
        <taxon>Caudoviricetes</taxon>
        <taxon>Peduoviridae</taxon>
        <taxon>Maltschvirus</taxon>
        <taxon>Maltschvirus maltsch</taxon>
    </lineage>
</organism>
<sequence length="174" mass="20837">MSDFRGQFIIFTPGRTGSTLIIGNLSRYFRYAVDIRQEHHSNYKPASDDFTCILSRRRNTFDAIISQLVVEHTKETSIYSGTKNTPMYGSEETFKNLYFMYNSYYKQIDLSGYRNVIEMYYEDLIEDPYYLFSRFNISERTRYDFCEKSPYNKEELIINFDELKELYKKLNGTK</sequence>
<protein>
    <submittedName>
        <fullName evidence="1">Uncharacterized protein</fullName>
    </submittedName>
</protein>
<name>A0A6J5L380_9CAUD</name>
<accession>A0A6J5L380</accession>